<dbReference type="PROSITE" id="PS00108">
    <property type="entry name" value="PROTEIN_KINASE_ST"/>
    <property type="match status" value="1"/>
</dbReference>
<dbReference type="EMBL" id="WIUZ02000005">
    <property type="protein sequence ID" value="KAF9787044.1"/>
    <property type="molecule type" value="Genomic_DNA"/>
</dbReference>
<dbReference type="InterPro" id="IPR051681">
    <property type="entry name" value="Ser/Thr_Kinases-Pseudokinases"/>
</dbReference>
<feature type="domain" description="Protein kinase" evidence="3">
    <location>
        <begin position="162"/>
        <end position="437"/>
    </location>
</feature>
<dbReference type="AlphaFoldDB" id="A0A9P6HK73"/>
<keyword evidence="2" id="KW-0067">ATP-binding</keyword>
<dbReference type="PANTHER" id="PTHR44329">
    <property type="entry name" value="SERINE/THREONINE-PROTEIN KINASE TNNI3K-RELATED"/>
    <property type="match status" value="1"/>
</dbReference>
<gene>
    <name evidence="4" type="ORF">BJ322DRAFT_1053361</name>
</gene>
<dbReference type="InterPro" id="IPR011009">
    <property type="entry name" value="Kinase-like_dom_sf"/>
</dbReference>
<protein>
    <submittedName>
        <fullName evidence="4">Kinase-like domain-containing protein</fullName>
    </submittedName>
</protein>
<keyword evidence="5" id="KW-1185">Reference proteome</keyword>
<dbReference type="SMART" id="SM00220">
    <property type="entry name" value="S_TKc"/>
    <property type="match status" value="1"/>
</dbReference>
<evidence type="ECO:0000256" key="2">
    <source>
        <dbReference type="ARBA" id="ARBA00022840"/>
    </source>
</evidence>
<proteinExistence type="predicted"/>
<dbReference type="PROSITE" id="PS50011">
    <property type="entry name" value="PROTEIN_KINASE_DOM"/>
    <property type="match status" value="1"/>
</dbReference>
<dbReference type="InterPro" id="IPR000719">
    <property type="entry name" value="Prot_kinase_dom"/>
</dbReference>
<dbReference type="SUPFAM" id="SSF56112">
    <property type="entry name" value="Protein kinase-like (PK-like)"/>
    <property type="match status" value="1"/>
</dbReference>
<accession>A0A9P6HK73</accession>
<dbReference type="Proteomes" id="UP000736335">
    <property type="component" value="Unassembled WGS sequence"/>
</dbReference>
<reference evidence="4" key="1">
    <citation type="journal article" date="2020" name="Nat. Commun.">
        <title>Large-scale genome sequencing of mycorrhizal fungi provides insights into the early evolution of symbiotic traits.</title>
        <authorList>
            <person name="Miyauchi S."/>
            <person name="Kiss E."/>
            <person name="Kuo A."/>
            <person name="Drula E."/>
            <person name="Kohler A."/>
            <person name="Sanchez-Garcia M."/>
            <person name="Morin E."/>
            <person name="Andreopoulos B."/>
            <person name="Barry K.W."/>
            <person name="Bonito G."/>
            <person name="Buee M."/>
            <person name="Carver A."/>
            <person name="Chen C."/>
            <person name="Cichocki N."/>
            <person name="Clum A."/>
            <person name="Culley D."/>
            <person name="Crous P.W."/>
            <person name="Fauchery L."/>
            <person name="Girlanda M."/>
            <person name="Hayes R.D."/>
            <person name="Keri Z."/>
            <person name="LaButti K."/>
            <person name="Lipzen A."/>
            <person name="Lombard V."/>
            <person name="Magnuson J."/>
            <person name="Maillard F."/>
            <person name="Murat C."/>
            <person name="Nolan M."/>
            <person name="Ohm R.A."/>
            <person name="Pangilinan J."/>
            <person name="Pereira M.F."/>
            <person name="Perotto S."/>
            <person name="Peter M."/>
            <person name="Pfister S."/>
            <person name="Riley R."/>
            <person name="Sitrit Y."/>
            <person name="Stielow J.B."/>
            <person name="Szollosi G."/>
            <person name="Zifcakova L."/>
            <person name="Stursova M."/>
            <person name="Spatafora J.W."/>
            <person name="Tedersoo L."/>
            <person name="Vaario L.M."/>
            <person name="Yamada A."/>
            <person name="Yan M."/>
            <person name="Wang P."/>
            <person name="Xu J."/>
            <person name="Bruns T."/>
            <person name="Baldrian P."/>
            <person name="Vilgalys R."/>
            <person name="Dunand C."/>
            <person name="Henrissat B."/>
            <person name="Grigoriev I.V."/>
            <person name="Hibbett D."/>
            <person name="Nagy L.G."/>
            <person name="Martin F.M."/>
        </authorList>
    </citation>
    <scope>NUCLEOTIDE SEQUENCE</scope>
    <source>
        <strain evidence="4">UH-Tt-Lm1</strain>
    </source>
</reference>
<dbReference type="InterPro" id="IPR008271">
    <property type="entry name" value="Ser/Thr_kinase_AS"/>
</dbReference>
<keyword evidence="1" id="KW-0547">Nucleotide-binding</keyword>
<keyword evidence="4" id="KW-0418">Kinase</keyword>
<organism evidence="4 5">
    <name type="scientific">Thelephora terrestris</name>
    <dbReference type="NCBI Taxonomy" id="56493"/>
    <lineage>
        <taxon>Eukaryota</taxon>
        <taxon>Fungi</taxon>
        <taxon>Dikarya</taxon>
        <taxon>Basidiomycota</taxon>
        <taxon>Agaricomycotina</taxon>
        <taxon>Agaricomycetes</taxon>
        <taxon>Thelephorales</taxon>
        <taxon>Thelephoraceae</taxon>
        <taxon>Thelephora</taxon>
    </lineage>
</organism>
<keyword evidence="4" id="KW-0808">Transferase</keyword>
<evidence type="ECO:0000259" key="3">
    <source>
        <dbReference type="PROSITE" id="PS50011"/>
    </source>
</evidence>
<name>A0A9P6HK73_9AGAM</name>
<dbReference type="GO" id="GO:0005524">
    <property type="term" value="F:ATP binding"/>
    <property type="evidence" value="ECO:0007669"/>
    <property type="project" value="UniProtKB-KW"/>
</dbReference>
<dbReference type="OrthoDB" id="10252171at2759"/>
<comment type="caution">
    <text evidence="4">The sequence shown here is derived from an EMBL/GenBank/DDBJ whole genome shotgun (WGS) entry which is preliminary data.</text>
</comment>
<evidence type="ECO:0000313" key="4">
    <source>
        <dbReference type="EMBL" id="KAF9787044.1"/>
    </source>
</evidence>
<dbReference type="Gene3D" id="1.10.510.10">
    <property type="entry name" value="Transferase(Phosphotransferase) domain 1"/>
    <property type="match status" value="1"/>
</dbReference>
<dbReference type="PANTHER" id="PTHR44329:SF298">
    <property type="entry name" value="MIXED LINEAGE KINASE DOMAIN-LIKE PROTEIN"/>
    <property type="match status" value="1"/>
</dbReference>
<evidence type="ECO:0000256" key="1">
    <source>
        <dbReference type="ARBA" id="ARBA00022741"/>
    </source>
</evidence>
<reference evidence="4" key="2">
    <citation type="submission" date="2020-11" db="EMBL/GenBank/DDBJ databases">
        <authorList>
            <consortium name="DOE Joint Genome Institute"/>
            <person name="Kuo A."/>
            <person name="Miyauchi S."/>
            <person name="Kiss E."/>
            <person name="Drula E."/>
            <person name="Kohler A."/>
            <person name="Sanchez-Garcia M."/>
            <person name="Andreopoulos B."/>
            <person name="Barry K.W."/>
            <person name="Bonito G."/>
            <person name="Buee M."/>
            <person name="Carver A."/>
            <person name="Chen C."/>
            <person name="Cichocki N."/>
            <person name="Clum A."/>
            <person name="Culley D."/>
            <person name="Crous P.W."/>
            <person name="Fauchery L."/>
            <person name="Girlanda M."/>
            <person name="Hayes R."/>
            <person name="Keri Z."/>
            <person name="Labutti K."/>
            <person name="Lipzen A."/>
            <person name="Lombard V."/>
            <person name="Magnuson J."/>
            <person name="Maillard F."/>
            <person name="Morin E."/>
            <person name="Murat C."/>
            <person name="Nolan M."/>
            <person name="Ohm R."/>
            <person name="Pangilinan J."/>
            <person name="Pereira M."/>
            <person name="Perotto S."/>
            <person name="Peter M."/>
            <person name="Riley R."/>
            <person name="Sitrit Y."/>
            <person name="Stielow B."/>
            <person name="Szollosi G."/>
            <person name="Zifcakova L."/>
            <person name="Stursova M."/>
            <person name="Spatafora J.W."/>
            <person name="Tedersoo L."/>
            <person name="Vaario L.-M."/>
            <person name="Yamada A."/>
            <person name="Yan M."/>
            <person name="Wang P."/>
            <person name="Xu J."/>
            <person name="Bruns T."/>
            <person name="Baldrian P."/>
            <person name="Vilgalys R."/>
            <person name="Henrissat B."/>
            <person name="Grigoriev I.V."/>
            <person name="Hibbett D."/>
            <person name="Nagy L.G."/>
            <person name="Martin F.M."/>
        </authorList>
    </citation>
    <scope>NUCLEOTIDE SEQUENCE</scope>
    <source>
        <strain evidence="4">UH-Tt-Lm1</strain>
    </source>
</reference>
<dbReference type="Pfam" id="PF00069">
    <property type="entry name" value="Pkinase"/>
    <property type="match status" value="1"/>
</dbReference>
<dbReference type="GO" id="GO:0004674">
    <property type="term" value="F:protein serine/threonine kinase activity"/>
    <property type="evidence" value="ECO:0007669"/>
    <property type="project" value="TreeGrafter"/>
</dbReference>
<sequence length="487" mass="54304">MPKWNWRVIGRLLSKYWWRIIGFVLTKLRAAKRGARGGPWQPLPTTGPGQPSIASAGDHPTCTYLLIKPSDIHSSANIYSMEVTSNGCLSGVRSFLSSPSRINTSRNLQGDEARTFIDFLDQGLAACSPLDDKYLQRGSLLLSKICKARSILPASYILREEVHIGRHHYSSGHADVFEGIYLGSSVAVKRLQVNRGGYARDFKRFCREVIGWKRLTHPNIFPLLGVVIDADKNRLEILTKWMPNGSIMDYAKSNPEDNRLRMLSDVMSGVCYLHRLRVVHGDLKGANILIDLVGDTATARVTDFGLIAMADSSTNLLSATFLPFAGTHRWMSPELLDPSRFSSNGRQTRESDCYALGMVIYEVLTGHPPFYHMRAFSPVTAVLIDGVRPEKPPNAKSLGFSDALWELVQSCWSVSVPTRPTAEQLSNELSAAVSTWVPPPVYPTEVDIDIDNDTISTDSSGLLRMHPTDITREMQGWGFDMIWIHAW</sequence>
<evidence type="ECO:0000313" key="5">
    <source>
        <dbReference type="Proteomes" id="UP000736335"/>
    </source>
</evidence>